<protein>
    <recommendedName>
        <fullName evidence="3">Erythromycin biosynthesis protein CIII-like C-terminal domain-containing protein</fullName>
    </recommendedName>
</protein>
<evidence type="ECO:0000259" key="3">
    <source>
        <dbReference type="Pfam" id="PF06722"/>
    </source>
</evidence>
<proteinExistence type="predicted"/>
<dbReference type="EMBL" id="JACWUS010000060">
    <property type="protein sequence ID" value="MBD2830741.1"/>
    <property type="molecule type" value="Genomic_DNA"/>
</dbReference>
<comment type="caution">
    <text evidence="4">The sequence shown here is derived from an EMBL/GenBank/DDBJ whole genome shotgun (WGS) entry which is preliminary data.</text>
</comment>
<dbReference type="PANTHER" id="PTHR48050">
    <property type="entry name" value="STEROL 3-BETA-GLUCOSYLTRANSFERASE"/>
    <property type="match status" value="1"/>
</dbReference>
<keyword evidence="1" id="KW-0808">Transferase</keyword>
<dbReference type="AlphaFoldDB" id="A0A927BQ75"/>
<dbReference type="InterPro" id="IPR010610">
    <property type="entry name" value="EryCIII-like_C"/>
</dbReference>
<dbReference type="PANTHER" id="PTHR48050:SF13">
    <property type="entry name" value="STEROL 3-BETA-GLUCOSYLTRANSFERASE UGT80A2"/>
    <property type="match status" value="1"/>
</dbReference>
<dbReference type="GO" id="GO:0016757">
    <property type="term" value="F:glycosyltransferase activity"/>
    <property type="evidence" value="ECO:0007669"/>
    <property type="project" value="UniProtKB-ARBA"/>
</dbReference>
<feature type="region of interest" description="Disordered" evidence="2">
    <location>
        <begin position="1"/>
        <end position="30"/>
    </location>
</feature>
<dbReference type="Pfam" id="PF06722">
    <property type="entry name" value="EryCIII-like_C"/>
    <property type="match status" value="1"/>
</dbReference>
<dbReference type="Gene3D" id="3.40.50.2000">
    <property type="entry name" value="Glycogen Phosphorylase B"/>
    <property type="match status" value="1"/>
</dbReference>
<evidence type="ECO:0000256" key="2">
    <source>
        <dbReference type="SAM" id="MobiDB-lite"/>
    </source>
</evidence>
<feature type="compositionally biased region" description="Pro residues" evidence="2">
    <location>
        <begin position="14"/>
        <end position="28"/>
    </location>
</feature>
<reference evidence="4" key="1">
    <citation type="journal article" date="2020" name="PLoS ONE">
        <title>Isolation and characterization of Streptomyces bacteriophages and Streptomyces strains encoding biosynthetic arsenals: Streptomyces strains and phages for antibiotic discovery.</title>
        <authorList>
            <person name="Montano E.T."/>
            <person name="Nideffer J.F."/>
            <person name="Brumage L."/>
            <person name="Erb M."/>
            <person name="Derman A.I."/>
            <person name="Davis J.P."/>
            <person name="Estrada E."/>
            <person name="Fu S."/>
            <person name="Le D."/>
            <person name="Vuppala A."/>
            <person name="Tran C."/>
            <person name="Luterstein E."/>
            <person name="Lakkaraju S."/>
            <person name="Panchagnula S."/>
            <person name="Ren C."/>
            <person name="Doan J."/>
            <person name="Tran S."/>
            <person name="Soriano J."/>
            <person name="Fujita Y."/>
            <person name="Gutala P."/>
            <person name="Fujii Q."/>
            <person name="Lee M."/>
            <person name="Bui A."/>
            <person name="Villarreal C."/>
            <person name="Shing S.R."/>
            <person name="Kim S."/>
            <person name="Freeman D."/>
            <person name="Racha V."/>
            <person name="Ho A."/>
            <person name="Kumar P."/>
            <person name="Falah K."/>
            <person name="Dawson T."/>
            <person name="Enustun E."/>
            <person name="Prichard A."/>
            <person name="Gomez A."/>
            <person name="Khanna K."/>
            <person name="Trigg S."/>
            <person name="Fernandez L."/>
            <person name="Pogliano K."/>
            <person name="Pogliano J."/>
        </authorList>
    </citation>
    <scope>NUCLEOTIDE SEQUENCE</scope>
    <source>
        <strain evidence="4">QF2</strain>
    </source>
</reference>
<evidence type="ECO:0000256" key="1">
    <source>
        <dbReference type="ARBA" id="ARBA00022679"/>
    </source>
</evidence>
<name>A0A927BQ75_STRGL</name>
<accession>A0A927BQ75</accession>
<sequence length="213" mass="23023">MPPALRPRLRLRPAPGPLRGPQVDPPARVPAGCPVRPAGSWSACPPRISPKRPCWSTRWCGPPNWWGPPRAARTSRFEFLGGVLGHRAELPANVTARGYVPLEEHLPYADLVLHHGGFGTTTRALLWGVPAIIFGSFQEQFNSARRLDELGAGTGMRRDSDPADIAAAILDRIAAPRRAAARDCARALHAEHDRNAAARVFAEQAARAGRAAP</sequence>
<organism evidence="4">
    <name type="scientific">Streptomyces globisporus</name>
    <dbReference type="NCBI Taxonomy" id="1908"/>
    <lineage>
        <taxon>Bacteria</taxon>
        <taxon>Bacillati</taxon>
        <taxon>Actinomycetota</taxon>
        <taxon>Actinomycetes</taxon>
        <taxon>Kitasatosporales</taxon>
        <taxon>Streptomycetaceae</taxon>
        <taxon>Streptomyces</taxon>
    </lineage>
</organism>
<dbReference type="SUPFAM" id="SSF53756">
    <property type="entry name" value="UDP-Glycosyltransferase/glycogen phosphorylase"/>
    <property type="match status" value="1"/>
</dbReference>
<feature type="domain" description="Erythromycin biosynthesis protein CIII-like C-terminal" evidence="3">
    <location>
        <begin position="88"/>
        <end position="176"/>
    </location>
</feature>
<dbReference type="InterPro" id="IPR050426">
    <property type="entry name" value="Glycosyltransferase_28"/>
</dbReference>
<gene>
    <name evidence="4" type="ORF">ID875_32825</name>
</gene>
<evidence type="ECO:0000313" key="4">
    <source>
        <dbReference type="EMBL" id="MBD2830741.1"/>
    </source>
</evidence>